<evidence type="ECO:0000313" key="1">
    <source>
        <dbReference type="EMBL" id="XCA47336.1"/>
    </source>
</evidence>
<sequence length="118" mass="13291">MEKTEYTDKLAAAKDKVTKTMKQSIAELKEFIKKRDEFYSKDVKDMDFKALEALGKEMEAVITRASAALNAKEGVALIGELDRSVAKMRKVEDVQDKIRVAKAEENKAKMADMIMDGQ</sequence>
<accession>A0AAU7YNR3</accession>
<name>A0AAU7YNR3_9PHYC</name>
<organism evidence="1">
    <name type="scientific">Micromonas commoda virus</name>
    <dbReference type="NCBI Taxonomy" id="3057169"/>
    <lineage>
        <taxon>Viruses</taxon>
        <taxon>Varidnaviria</taxon>
        <taxon>Bamfordvirae</taxon>
        <taxon>Nucleocytoviricota</taxon>
        <taxon>Megaviricetes</taxon>
        <taxon>Algavirales</taxon>
        <taxon>Phycodnaviridae</taxon>
    </lineage>
</organism>
<dbReference type="EMBL" id="PP911589">
    <property type="protein sequence ID" value="XCA47336.1"/>
    <property type="molecule type" value="Genomic_DNA"/>
</dbReference>
<protein>
    <submittedName>
        <fullName evidence="1">Uncharacterized protein</fullName>
    </submittedName>
</protein>
<reference evidence="1" key="1">
    <citation type="submission" date="2024-06" db="EMBL/GenBank/DDBJ databases">
        <title>Evidence of context-dependent and transient costs of resisting viral infection in isolates of the marine microalga Micromonas sp. (class Mamiellophyceae).</title>
        <authorList>
            <person name="Bedi de Silva A."/>
            <person name="Schvarcz C.R."/>
            <person name="Steward G.R."/>
            <person name="Edwards K.F."/>
        </authorList>
    </citation>
    <scope>NUCLEOTIDE SEQUENCE</scope>
    <source>
        <strain evidence="1">McV-KB2</strain>
    </source>
</reference>
<proteinExistence type="predicted"/>